<accession>A0A2H1VYW2</accession>
<proteinExistence type="predicted"/>
<dbReference type="AlphaFoldDB" id="A0A2H1VYW2"/>
<organism evidence="1">
    <name type="scientific">Spodoptera frugiperda</name>
    <name type="common">Fall armyworm</name>
    <dbReference type="NCBI Taxonomy" id="7108"/>
    <lineage>
        <taxon>Eukaryota</taxon>
        <taxon>Metazoa</taxon>
        <taxon>Ecdysozoa</taxon>
        <taxon>Arthropoda</taxon>
        <taxon>Hexapoda</taxon>
        <taxon>Insecta</taxon>
        <taxon>Pterygota</taxon>
        <taxon>Neoptera</taxon>
        <taxon>Endopterygota</taxon>
        <taxon>Lepidoptera</taxon>
        <taxon>Glossata</taxon>
        <taxon>Ditrysia</taxon>
        <taxon>Noctuoidea</taxon>
        <taxon>Noctuidae</taxon>
        <taxon>Amphipyrinae</taxon>
        <taxon>Spodoptera</taxon>
    </lineage>
</organism>
<name>A0A2H1VYW2_SPOFR</name>
<dbReference type="EMBL" id="ODYU01005141">
    <property type="protein sequence ID" value="SOQ45712.1"/>
    <property type="molecule type" value="Genomic_DNA"/>
</dbReference>
<gene>
    <name evidence="1" type="ORF">SFRICE_012379</name>
</gene>
<evidence type="ECO:0000313" key="1">
    <source>
        <dbReference type="EMBL" id="SOQ45712.1"/>
    </source>
</evidence>
<protein>
    <submittedName>
        <fullName evidence="1">SFRICE_012379</fullName>
    </submittedName>
</protein>
<sequence>MTHLRTSVLTSHITIPPRSAHPAHAHCWRRASGRSAGSVNGAVCSHAARVTLGVTTCLWGECRGFVLDRARNRCAVAVADQRNTSDVCLWGNSLEISYLWGQRGNDVELVVRATAEQGVFDSRVGQSITVIFSVFIIKFFFGIYFSVSSSTEPCPVYGNRFTHYYVGFSGILVEHQHSPLLDYEPPLHKRVCHNLRRQEIGGDRGVNFIRERCCTPVNEQTDHLIVRNRRRPWTLETPEALQVCCRPFVG</sequence>
<reference evidence="1" key="1">
    <citation type="submission" date="2016-07" db="EMBL/GenBank/DDBJ databases">
        <authorList>
            <person name="Bretaudeau A."/>
        </authorList>
    </citation>
    <scope>NUCLEOTIDE SEQUENCE</scope>
    <source>
        <strain evidence="1">Rice</strain>
        <tissue evidence="1">Whole body</tissue>
    </source>
</reference>